<dbReference type="EMBL" id="BAAANL010000006">
    <property type="protein sequence ID" value="GAA1869760.1"/>
    <property type="molecule type" value="Genomic_DNA"/>
</dbReference>
<dbReference type="Proteomes" id="UP001501094">
    <property type="component" value="Unassembled WGS sequence"/>
</dbReference>
<name>A0ABN2NHP2_9MICO</name>
<evidence type="ECO:0008006" key="3">
    <source>
        <dbReference type="Google" id="ProtNLM"/>
    </source>
</evidence>
<proteinExistence type="predicted"/>
<comment type="caution">
    <text evidence="1">The sequence shown here is derived from an EMBL/GenBank/DDBJ whole genome shotgun (WGS) entry which is preliminary data.</text>
</comment>
<reference evidence="1 2" key="1">
    <citation type="journal article" date="2019" name="Int. J. Syst. Evol. Microbiol.">
        <title>The Global Catalogue of Microorganisms (GCM) 10K type strain sequencing project: providing services to taxonomists for standard genome sequencing and annotation.</title>
        <authorList>
            <consortium name="The Broad Institute Genomics Platform"/>
            <consortium name="The Broad Institute Genome Sequencing Center for Infectious Disease"/>
            <person name="Wu L."/>
            <person name="Ma J."/>
        </authorList>
    </citation>
    <scope>NUCLEOTIDE SEQUENCE [LARGE SCALE GENOMIC DNA]</scope>
    <source>
        <strain evidence="1 2">JCM 14326</strain>
    </source>
</reference>
<protein>
    <recommendedName>
        <fullName evidence="3">Lipoprotein</fullName>
    </recommendedName>
</protein>
<dbReference type="InterPro" id="IPR046172">
    <property type="entry name" value="DUF6174"/>
</dbReference>
<evidence type="ECO:0000313" key="1">
    <source>
        <dbReference type="EMBL" id="GAA1869760.1"/>
    </source>
</evidence>
<keyword evidence="2" id="KW-1185">Reference proteome</keyword>
<sequence>MSGAGARAAQDTGPPGHRAGMSLFVRMSRGAGCALLVVAAAASCSTGEAGGLDPEVVADDARQARQRWDDGGPADYTFRLGSWCGNRALIGRYDVTVTGGRVTEVEQVPGETAFLDGPREYREAGGTTIDGILDRIEERAGEVTEVSYDERLGYPVKVFLDPIPEAIDDEECYEITRVAAVGD</sequence>
<dbReference type="Pfam" id="PF19671">
    <property type="entry name" value="DUF6174"/>
    <property type="match status" value="1"/>
</dbReference>
<accession>A0ABN2NHP2</accession>
<gene>
    <name evidence="1" type="ORF">GCM10009751_30780</name>
</gene>
<organism evidence="1 2">
    <name type="scientific">Myceligenerans crystallogenes</name>
    <dbReference type="NCBI Taxonomy" id="316335"/>
    <lineage>
        <taxon>Bacteria</taxon>
        <taxon>Bacillati</taxon>
        <taxon>Actinomycetota</taxon>
        <taxon>Actinomycetes</taxon>
        <taxon>Micrococcales</taxon>
        <taxon>Promicromonosporaceae</taxon>
        <taxon>Myceligenerans</taxon>
    </lineage>
</organism>
<evidence type="ECO:0000313" key="2">
    <source>
        <dbReference type="Proteomes" id="UP001501094"/>
    </source>
</evidence>